<gene>
    <name evidence="6" type="ORF">DW099_17295</name>
</gene>
<dbReference type="Gene3D" id="1.10.10.10">
    <property type="entry name" value="Winged helix-like DNA-binding domain superfamily/Winged helix DNA-binding domain"/>
    <property type="match status" value="1"/>
</dbReference>
<dbReference type="FunFam" id="1.10.10.10:FF:000001">
    <property type="entry name" value="LysR family transcriptional regulator"/>
    <property type="match status" value="1"/>
</dbReference>
<keyword evidence="4" id="KW-0804">Transcription</keyword>
<comment type="caution">
    <text evidence="6">The sequence shown here is derived from an EMBL/GenBank/DDBJ whole genome shotgun (WGS) entry which is preliminary data.</text>
</comment>
<dbReference type="EMBL" id="QRMS01000006">
    <property type="protein sequence ID" value="RHJ84725.1"/>
    <property type="molecule type" value="Genomic_DNA"/>
</dbReference>
<dbReference type="InterPro" id="IPR036388">
    <property type="entry name" value="WH-like_DNA-bd_sf"/>
</dbReference>
<dbReference type="CDD" id="cd05466">
    <property type="entry name" value="PBP2_LTTR_substrate"/>
    <property type="match status" value="1"/>
</dbReference>
<comment type="similarity">
    <text evidence="1">Belongs to the LysR transcriptional regulatory family.</text>
</comment>
<organism evidence="6 7">
    <name type="scientific">Emergencia timonensis</name>
    <dbReference type="NCBI Taxonomy" id="1776384"/>
    <lineage>
        <taxon>Bacteria</taxon>
        <taxon>Bacillati</taxon>
        <taxon>Bacillota</taxon>
        <taxon>Clostridia</taxon>
        <taxon>Peptostreptococcales</taxon>
        <taxon>Anaerovoracaceae</taxon>
        <taxon>Emergencia</taxon>
    </lineage>
</organism>
<dbReference type="STRING" id="1776384.GCA_900086585_01274"/>
<name>A0A415DWD5_9FIRM</name>
<dbReference type="Pfam" id="PF00126">
    <property type="entry name" value="HTH_1"/>
    <property type="match status" value="1"/>
</dbReference>
<evidence type="ECO:0000256" key="1">
    <source>
        <dbReference type="ARBA" id="ARBA00009437"/>
    </source>
</evidence>
<dbReference type="InterPro" id="IPR000847">
    <property type="entry name" value="LysR_HTH_N"/>
</dbReference>
<reference evidence="6 7" key="1">
    <citation type="submission" date="2018-08" db="EMBL/GenBank/DDBJ databases">
        <title>A genome reference for cultivated species of the human gut microbiota.</title>
        <authorList>
            <person name="Zou Y."/>
            <person name="Xue W."/>
            <person name="Luo G."/>
        </authorList>
    </citation>
    <scope>NUCLEOTIDE SEQUENCE [LARGE SCALE GENOMIC DNA]</scope>
    <source>
        <strain evidence="6 7">AM07-24</strain>
    </source>
</reference>
<evidence type="ECO:0000256" key="2">
    <source>
        <dbReference type="ARBA" id="ARBA00023015"/>
    </source>
</evidence>
<dbReference type="PANTHER" id="PTHR30419:SF24">
    <property type="entry name" value="HTH-TYPE TRANSCRIPTIONAL REGULATOR CZCR"/>
    <property type="match status" value="1"/>
</dbReference>
<dbReference type="GO" id="GO:0005829">
    <property type="term" value="C:cytosol"/>
    <property type="evidence" value="ECO:0007669"/>
    <property type="project" value="TreeGrafter"/>
</dbReference>
<dbReference type="InterPro" id="IPR050950">
    <property type="entry name" value="HTH-type_LysR_regulators"/>
</dbReference>
<dbReference type="PANTHER" id="PTHR30419">
    <property type="entry name" value="HTH-TYPE TRANSCRIPTIONAL REGULATOR YBHD"/>
    <property type="match status" value="1"/>
</dbReference>
<evidence type="ECO:0000256" key="4">
    <source>
        <dbReference type="ARBA" id="ARBA00023163"/>
    </source>
</evidence>
<sequence length="293" mass="32975">MSLVKYRAFIHVVEHGSLTKAARLMGYSQPGISKMIESLEDELHVTLFLRNHSSLELTENGKQLYVFCKQIIKYEDALLDTAKAMNGLITGSVRIGALNSIIVEFVPELIRAFSEDYPIIQIYLYETSFLGIIEQLKDNLLDIGFTSKFEAKGLEFIPLFKDPIRLIVNKNHPLASYKTISIKDLNGCDFIMIPSIGDDLINVIKGEEKFTPVVKYYVHSDVAAVAMVSKNLGVYIISELQCDNLPDNVIKLNFEKDVYRIMGIGINSLKTSSPTLKELVKVSKIKAKEYLSL</sequence>
<evidence type="ECO:0000256" key="3">
    <source>
        <dbReference type="ARBA" id="ARBA00023125"/>
    </source>
</evidence>
<dbReference type="SUPFAM" id="SSF53850">
    <property type="entry name" value="Periplasmic binding protein-like II"/>
    <property type="match status" value="1"/>
</dbReference>
<dbReference type="SUPFAM" id="SSF46785">
    <property type="entry name" value="Winged helix' DNA-binding domain"/>
    <property type="match status" value="1"/>
</dbReference>
<protein>
    <submittedName>
        <fullName evidence="6">LysR family transcriptional regulator</fullName>
    </submittedName>
</protein>
<dbReference type="GO" id="GO:0003700">
    <property type="term" value="F:DNA-binding transcription factor activity"/>
    <property type="evidence" value="ECO:0007669"/>
    <property type="project" value="InterPro"/>
</dbReference>
<dbReference type="OrthoDB" id="63123at2"/>
<dbReference type="RefSeq" id="WP_067535318.1">
    <property type="nucleotide sequence ID" value="NZ_AP025567.1"/>
</dbReference>
<dbReference type="AlphaFoldDB" id="A0A415DWD5"/>
<dbReference type="PROSITE" id="PS50931">
    <property type="entry name" value="HTH_LYSR"/>
    <property type="match status" value="1"/>
</dbReference>
<keyword evidence="3" id="KW-0238">DNA-binding</keyword>
<dbReference type="PRINTS" id="PR00039">
    <property type="entry name" value="HTHLYSR"/>
</dbReference>
<dbReference type="InterPro" id="IPR005119">
    <property type="entry name" value="LysR_subst-bd"/>
</dbReference>
<keyword evidence="2" id="KW-0805">Transcription regulation</keyword>
<evidence type="ECO:0000313" key="7">
    <source>
        <dbReference type="Proteomes" id="UP000284841"/>
    </source>
</evidence>
<dbReference type="InterPro" id="IPR036390">
    <property type="entry name" value="WH_DNA-bd_sf"/>
</dbReference>
<feature type="domain" description="HTH lysR-type" evidence="5">
    <location>
        <begin position="1"/>
        <end position="58"/>
    </location>
</feature>
<dbReference type="Proteomes" id="UP000284841">
    <property type="component" value="Unassembled WGS sequence"/>
</dbReference>
<dbReference type="GO" id="GO:0003677">
    <property type="term" value="F:DNA binding"/>
    <property type="evidence" value="ECO:0007669"/>
    <property type="project" value="UniProtKB-KW"/>
</dbReference>
<dbReference type="Pfam" id="PF03466">
    <property type="entry name" value="LysR_substrate"/>
    <property type="match status" value="1"/>
</dbReference>
<proteinExistence type="inferred from homology"/>
<evidence type="ECO:0000259" key="5">
    <source>
        <dbReference type="PROSITE" id="PS50931"/>
    </source>
</evidence>
<accession>A0A415DWD5</accession>
<dbReference type="Gene3D" id="3.40.190.10">
    <property type="entry name" value="Periplasmic binding protein-like II"/>
    <property type="match status" value="2"/>
</dbReference>
<keyword evidence="7" id="KW-1185">Reference proteome</keyword>
<evidence type="ECO:0000313" key="6">
    <source>
        <dbReference type="EMBL" id="RHJ84725.1"/>
    </source>
</evidence>
<dbReference type="GeneID" id="83003656"/>